<dbReference type="GO" id="GO:0016787">
    <property type="term" value="F:hydrolase activity"/>
    <property type="evidence" value="ECO:0007669"/>
    <property type="project" value="UniProtKB-KW"/>
</dbReference>
<dbReference type="PANTHER" id="PTHR43481:SF4">
    <property type="entry name" value="GLYCEROL-1-PHOSPHATE PHOSPHOHYDROLASE 1-RELATED"/>
    <property type="match status" value="1"/>
</dbReference>
<dbReference type="SFLD" id="SFLDG01129">
    <property type="entry name" value="C1.5:_HAD__Beta-PGM__Phosphata"/>
    <property type="match status" value="1"/>
</dbReference>
<reference evidence="1 2" key="1">
    <citation type="journal article" date="2019" name="Int. J. Syst. Evol. Microbiol.">
        <title>The Global Catalogue of Microorganisms (GCM) 10K type strain sequencing project: providing services to taxonomists for standard genome sequencing and annotation.</title>
        <authorList>
            <consortium name="The Broad Institute Genomics Platform"/>
            <consortium name="The Broad Institute Genome Sequencing Center for Infectious Disease"/>
            <person name="Wu L."/>
            <person name="Ma J."/>
        </authorList>
    </citation>
    <scope>NUCLEOTIDE SEQUENCE [LARGE SCALE GENOMIC DNA]</scope>
    <source>
        <strain evidence="1 2">JCM 16378</strain>
    </source>
</reference>
<name>A0ABN3USS8_9MICO</name>
<dbReference type="RefSeq" id="WP_344194454.1">
    <property type="nucleotide sequence ID" value="NZ_BAAARN010000003.1"/>
</dbReference>
<dbReference type="PANTHER" id="PTHR43481">
    <property type="entry name" value="FRUCTOSE-1-PHOSPHATE PHOSPHATASE"/>
    <property type="match status" value="1"/>
</dbReference>
<evidence type="ECO:0000313" key="2">
    <source>
        <dbReference type="Proteomes" id="UP001501326"/>
    </source>
</evidence>
<dbReference type="Proteomes" id="UP001501326">
    <property type="component" value="Unassembled WGS sequence"/>
</dbReference>
<dbReference type="InterPro" id="IPR051806">
    <property type="entry name" value="HAD-like_SPP"/>
</dbReference>
<dbReference type="EMBL" id="BAAARN010000003">
    <property type="protein sequence ID" value="GAA2738079.1"/>
    <property type="molecule type" value="Genomic_DNA"/>
</dbReference>
<dbReference type="PRINTS" id="PR00413">
    <property type="entry name" value="HADHALOGNASE"/>
</dbReference>
<dbReference type="Gene3D" id="3.40.50.1000">
    <property type="entry name" value="HAD superfamily/HAD-like"/>
    <property type="match status" value="1"/>
</dbReference>
<dbReference type="NCBIfam" id="TIGR01509">
    <property type="entry name" value="HAD-SF-IA-v3"/>
    <property type="match status" value="1"/>
</dbReference>
<sequence length="230" mass="23691">MPRTLGTLDGRDFAAVLFDMDGTLIDSIPVVVRSWLRWAQEEGVDPERLVGFHGVPARGIAATLLPPERVDAAVDRIEAIETADTDGITILPGTVQALATLTAAGAERRDLCAIATSCTRPLATARIEATGLPAPRVVVTASDVAQGKPHPDPFLLAAELLGVDPRECLVVEDAPGGLEAARAAGCSTLAVTTTTAPADLIADAVVGTLGDVRFSVVGGRVRVTGVDADA</sequence>
<dbReference type="InterPro" id="IPR023198">
    <property type="entry name" value="PGP-like_dom2"/>
</dbReference>
<dbReference type="SUPFAM" id="SSF56784">
    <property type="entry name" value="HAD-like"/>
    <property type="match status" value="1"/>
</dbReference>
<accession>A0ABN3USS8</accession>
<dbReference type="SFLD" id="SFLDS00003">
    <property type="entry name" value="Haloacid_Dehalogenase"/>
    <property type="match status" value="1"/>
</dbReference>
<gene>
    <name evidence="1" type="ORF">GCM10009867_27860</name>
</gene>
<dbReference type="InterPro" id="IPR036412">
    <property type="entry name" value="HAD-like_sf"/>
</dbReference>
<evidence type="ECO:0000313" key="1">
    <source>
        <dbReference type="EMBL" id="GAA2738079.1"/>
    </source>
</evidence>
<organism evidence="1 2">
    <name type="scientific">Pedococcus aerophilus</name>
    <dbReference type="NCBI Taxonomy" id="436356"/>
    <lineage>
        <taxon>Bacteria</taxon>
        <taxon>Bacillati</taxon>
        <taxon>Actinomycetota</taxon>
        <taxon>Actinomycetes</taxon>
        <taxon>Micrococcales</taxon>
        <taxon>Intrasporangiaceae</taxon>
        <taxon>Pedococcus</taxon>
    </lineage>
</organism>
<dbReference type="Pfam" id="PF00702">
    <property type="entry name" value="Hydrolase"/>
    <property type="match status" value="1"/>
</dbReference>
<dbReference type="InterPro" id="IPR006439">
    <property type="entry name" value="HAD-SF_hydro_IA"/>
</dbReference>
<proteinExistence type="predicted"/>
<keyword evidence="1" id="KW-0378">Hydrolase</keyword>
<protein>
    <submittedName>
        <fullName evidence="1">HAD-IA family hydrolase</fullName>
    </submittedName>
</protein>
<keyword evidence="2" id="KW-1185">Reference proteome</keyword>
<comment type="caution">
    <text evidence="1">The sequence shown here is derived from an EMBL/GenBank/DDBJ whole genome shotgun (WGS) entry which is preliminary data.</text>
</comment>
<dbReference type="InterPro" id="IPR023214">
    <property type="entry name" value="HAD_sf"/>
</dbReference>
<dbReference type="Gene3D" id="1.10.150.240">
    <property type="entry name" value="Putative phosphatase, domain 2"/>
    <property type="match status" value="1"/>
</dbReference>